<feature type="region of interest" description="Disordered" evidence="1">
    <location>
        <begin position="429"/>
        <end position="453"/>
    </location>
</feature>
<feature type="transmembrane region" description="Helical" evidence="2">
    <location>
        <begin position="7"/>
        <end position="27"/>
    </location>
</feature>
<sequence>MRYFNEIKVGIVVILGLVVMTFGYFWLRGVGLGADVYYVKLTGAAQIAQGNDVRLQGVKIGQVEEVSFDQATQQPILRLAVRRSKPEFKLLKTYEYSVQSAGLVGENYVDIRGKYNPASPIYAPNDDTQFIPGKASAGLLAVADSAQDIVKDLRGTIANLNVTLDRVNKGVLNYQNQLKLAKALDGVAKLTNSASQGFGPNGIRVGLADPAAQKNLNNIFKNGEIASQSAANAARNIEITSRDFGGTPAEVRGLVRDLRVTLGDSKGQVRGLFTGLNKTANNIAGITESLDFTLKQGGFKENSQLIFQSLRRATENIEVATGGFRKLATDEATQGDLKQTLTALRQSTEALRDTAQTIRNTLVDDKNKEQISGALTALGTTAKNLSELTTGLNKIVGDAQLQENVKGAAANLNSTLAATTAAAERINGLLGGKKPRKTGATSGQQNGAKNIGAPRDFPTGVDFTYRRYLQTPNLNGGSDVSGQNYGDLHFNGEFFGGPFRLGLDNIGDGDDVTLQSGLFIGQNAAIRYGLYRSKLGVGAELRKGKFSIEANAYNPNNRSYNLLGGVQVTKNLQLFGGRENLRGDGTGVVGVKITQ</sequence>
<dbReference type="PANTHER" id="PTHR33371">
    <property type="entry name" value="INTERMEMBRANE PHOSPHOLIPID TRANSPORT SYSTEM BINDING PROTEIN MLAD-RELATED"/>
    <property type="match status" value="1"/>
</dbReference>
<dbReference type="InterPro" id="IPR003399">
    <property type="entry name" value="Mce/MlaD"/>
</dbReference>
<dbReference type="OrthoDB" id="460587at2"/>
<dbReference type="EMBL" id="NIGF01000017">
    <property type="protein sequence ID" value="PQV63015.1"/>
    <property type="molecule type" value="Genomic_DNA"/>
</dbReference>
<comment type="caution">
    <text evidence="4">The sequence shown here is derived from an EMBL/GenBank/DDBJ whole genome shotgun (WGS) entry which is preliminary data.</text>
</comment>
<dbReference type="AlphaFoldDB" id="A0A2S8SQF3"/>
<dbReference type="PANTHER" id="PTHR33371:SF4">
    <property type="entry name" value="INTERMEMBRANE PHOSPHOLIPID TRANSPORT SYSTEM BINDING PROTEIN MLAD"/>
    <property type="match status" value="1"/>
</dbReference>
<protein>
    <submittedName>
        <fullName evidence="4">ABC-type transporter Mla maintaining outer membrane lipid asymmetry, component MlaD</fullName>
    </submittedName>
</protein>
<gene>
    <name evidence="4" type="ORF">B1R32_11757</name>
</gene>
<evidence type="ECO:0000256" key="2">
    <source>
        <dbReference type="SAM" id="Phobius"/>
    </source>
</evidence>
<keyword evidence="2" id="KW-1133">Transmembrane helix</keyword>
<dbReference type="Proteomes" id="UP000237684">
    <property type="component" value="Unassembled WGS sequence"/>
</dbReference>
<feature type="domain" description="Mce/MlaD" evidence="3">
    <location>
        <begin position="36"/>
        <end position="112"/>
    </location>
</feature>
<evidence type="ECO:0000313" key="4">
    <source>
        <dbReference type="EMBL" id="PQV63015.1"/>
    </source>
</evidence>
<feature type="compositionally biased region" description="Polar residues" evidence="1">
    <location>
        <begin position="439"/>
        <end position="448"/>
    </location>
</feature>
<proteinExistence type="predicted"/>
<keyword evidence="2" id="KW-0812">Transmembrane</keyword>
<evidence type="ECO:0000256" key="1">
    <source>
        <dbReference type="SAM" id="MobiDB-lite"/>
    </source>
</evidence>
<organism evidence="4 5">
    <name type="scientific">Abditibacterium utsteinense</name>
    <dbReference type="NCBI Taxonomy" id="1960156"/>
    <lineage>
        <taxon>Bacteria</taxon>
        <taxon>Pseudomonadati</taxon>
        <taxon>Abditibacteriota</taxon>
        <taxon>Abditibacteriia</taxon>
        <taxon>Abditibacteriales</taxon>
        <taxon>Abditibacteriaceae</taxon>
        <taxon>Abditibacterium</taxon>
    </lineage>
</organism>
<keyword evidence="2" id="KW-0472">Membrane</keyword>
<name>A0A2S8SQF3_9BACT</name>
<evidence type="ECO:0000313" key="5">
    <source>
        <dbReference type="Proteomes" id="UP000237684"/>
    </source>
</evidence>
<reference evidence="4 5" key="1">
    <citation type="journal article" date="2018" name="Syst. Appl. Microbiol.">
        <title>Abditibacterium utsteinense sp. nov., the first cultivated member of candidate phylum FBP, isolated from ice-free Antarctic soil samples.</title>
        <authorList>
            <person name="Tahon G."/>
            <person name="Tytgat B."/>
            <person name="Lebbe L."/>
            <person name="Carlier A."/>
            <person name="Willems A."/>
        </authorList>
    </citation>
    <scope>NUCLEOTIDE SEQUENCE [LARGE SCALE GENOMIC DNA]</scope>
    <source>
        <strain evidence="4 5">LMG 29911</strain>
    </source>
</reference>
<keyword evidence="5" id="KW-1185">Reference proteome</keyword>
<dbReference type="InterPro" id="IPR052336">
    <property type="entry name" value="MlaD_Phospholipid_Transporter"/>
</dbReference>
<dbReference type="RefSeq" id="WP_123580784.1">
    <property type="nucleotide sequence ID" value="NZ_NIGF01000017.1"/>
</dbReference>
<evidence type="ECO:0000259" key="3">
    <source>
        <dbReference type="Pfam" id="PF02470"/>
    </source>
</evidence>
<accession>A0A2S8SQF3</accession>
<dbReference type="Pfam" id="PF02470">
    <property type="entry name" value="MlaD"/>
    <property type="match status" value="1"/>
</dbReference>
<dbReference type="InParanoid" id="A0A2S8SQF3"/>